<keyword evidence="4 8" id="KW-0812">Transmembrane</keyword>
<evidence type="ECO:0000256" key="7">
    <source>
        <dbReference type="ARBA" id="ARBA00024033"/>
    </source>
</evidence>
<evidence type="ECO:0000256" key="6">
    <source>
        <dbReference type="ARBA" id="ARBA00023136"/>
    </source>
</evidence>
<evidence type="ECO:0000313" key="9">
    <source>
        <dbReference type="EMBL" id="NDJ15705.1"/>
    </source>
</evidence>
<feature type="transmembrane region" description="Helical" evidence="8">
    <location>
        <begin position="184"/>
        <end position="204"/>
    </location>
</feature>
<keyword evidence="3" id="KW-0808">Transferase</keyword>
<comment type="caution">
    <text evidence="9">The sequence shown here is derived from an EMBL/GenBank/DDBJ whole genome shotgun (WGS) entry which is preliminary data.</text>
</comment>
<proteinExistence type="inferred from homology"/>
<feature type="transmembrane region" description="Helical" evidence="8">
    <location>
        <begin position="296"/>
        <end position="313"/>
    </location>
</feature>
<sequence>MSSPLPTPHAQRPTPPLRRFLGEYFIYLLPSALIVYLVLESYQIDFRPYYLAGKSILYGLDPYLNHVHQYPEFYTPVNAETSPGSGFIYPPFAALLFAPLALLPYVTAKTIYSVITLVVLWLLLFELVKHSKFAIQGESLLFVMASFPVIASFERGQIDIFVCYITTLGFLIHRRSGQRLIPAFLLALSFCIKLFPGIALIYFLIKREYKLVAYAFGFISAFFLAPLAYFNGSVYGHYVQRILPKVFGALTSPTPISTHGQGTVNRVVLSVENRGLRVTHDFVNGYMNPFLRHSPVASMMVGAIAVALLLYYLRRASLEHQFFSIVNSIHLFNPQTWIMGLVWYIPLFVYLFGKANPLGKFILVLPLFVPPFTNSNGMLAYAITLAFAIPHSRARLLQRLEAIH</sequence>
<dbReference type="Proteomes" id="UP000646053">
    <property type="component" value="Unassembled WGS sequence"/>
</dbReference>
<dbReference type="AlphaFoldDB" id="A0A8J7Z556"/>
<keyword evidence="6 8" id="KW-0472">Membrane</keyword>
<dbReference type="RefSeq" id="WP_162421120.1">
    <property type="nucleotide sequence ID" value="NZ_WVIE01000001.1"/>
</dbReference>
<keyword evidence="10" id="KW-1185">Reference proteome</keyword>
<evidence type="ECO:0000256" key="4">
    <source>
        <dbReference type="ARBA" id="ARBA00022692"/>
    </source>
</evidence>
<evidence type="ECO:0000256" key="8">
    <source>
        <dbReference type="SAM" id="Phobius"/>
    </source>
</evidence>
<feature type="transmembrane region" description="Helical" evidence="8">
    <location>
        <begin position="111"/>
        <end position="128"/>
    </location>
</feature>
<keyword evidence="5 8" id="KW-1133">Transmembrane helix</keyword>
<evidence type="ECO:0000256" key="1">
    <source>
        <dbReference type="ARBA" id="ARBA00004651"/>
    </source>
</evidence>
<protein>
    <submittedName>
        <fullName evidence="9">DUF2029 domain-containing protein</fullName>
    </submittedName>
</protein>
<dbReference type="GO" id="GO:0016758">
    <property type="term" value="F:hexosyltransferase activity"/>
    <property type="evidence" value="ECO:0007669"/>
    <property type="project" value="InterPro"/>
</dbReference>
<accession>A0A8J7Z556</accession>
<dbReference type="Pfam" id="PF09594">
    <property type="entry name" value="GT87"/>
    <property type="match status" value="1"/>
</dbReference>
<gene>
    <name evidence="9" type="ORF">GS601_00105</name>
</gene>
<feature type="transmembrane region" description="Helical" evidence="8">
    <location>
        <begin position="372"/>
        <end position="389"/>
    </location>
</feature>
<reference evidence="9" key="1">
    <citation type="submission" date="2019-12" db="EMBL/GenBank/DDBJ databases">
        <title>High-Quality draft genome sequences of three cyanobacteria isolated from the limestone walls of the Old Cathedral of Coimbra.</title>
        <authorList>
            <person name="Tiago I."/>
            <person name="Soares F."/>
            <person name="Portugal A."/>
        </authorList>
    </citation>
    <scope>NUCLEOTIDE SEQUENCE</scope>
    <source>
        <strain evidence="9">A</strain>
    </source>
</reference>
<name>A0A8J7Z556_9CYAN</name>
<dbReference type="GO" id="GO:0005886">
    <property type="term" value="C:plasma membrane"/>
    <property type="evidence" value="ECO:0007669"/>
    <property type="project" value="UniProtKB-SubCell"/>
</dbReference>
<dbReference type="InterPro" id="IPR018584">
    <property type="entry name" value="GT87"/>
</dbReference>
<comment type="similarity">
    <text evidence="7">Belongs to the glycosyltransferase 87 family.</text>
</comment>
<feature type="transmembrane region" description="Helical" evidence="8">
    <location>
        <begin position="20"/>
        <end position="39"/>
    </location>
</feature>
<organism evidence="9 10">
    <name type="scientific">Myxacorys almedinensis A</name>
    <dbReference type="NCBI Taxonomy" id="2690445"/>
    <lineage>
        <taxon>Bacteria</taxon>
        <taxon>Bacillati</taxon>
        <taxon>Cyanobacteriota</taxon>
        <taxon>Cyanophyceae</taxon>
        <taxon>Leptolyngbyales</taxon>
        <taxon>Leptolyngbyaceae</taxon>
        <taxon>Myxacorys</taxon>
        <taxon>Myxacorys almedinensis</taxon>
    </lineage>
</organism>
<evidence type="ECO:0000256" key="2">
    <source>
        <dbReference type="ARBA" id="ARBA00022475"/>
    </source>
</evidence>
<dbReference type="EMBL" id="WVIE01000001">
    <property type="protein sequence ID" value="NDJ15705.1"/>
    <property type="molecule type" value="Genomic_DNA"/>
</dbReference>
<feature type="transmembrane region" description="Helical" evidence="8">
    <location>
        <begin position="140"/>
        <end position="172"/>
    </location>
</feature>
<evidence type="ECO:0000256" key="5">
    <source>
        <dbReference type="ARBA" id="ARBA00022989"/>
    </source>
</evidence>
<keyword evidence="2" id="KW-1003">Cell membrane</keyword>
<evidence type="ECO:0000256" key="3">
    <source>
        <dbReference type="ARBA" id="ARBA00022679"/>
    </source>
</evidence>
<feature type="transmembrane region" description="Helical" evidence="8">
    <location>
        <begin position="211"/>
        <end position="230"/>
    </location>
</feature>
<comment type="subcellular location">
    <subcellularLocation>
        <location evidence="1">Cell membrane</location>
        <topology evidence="1">Multi-pass membrane protein</topology>
    </subcellularLocation>
</comment>
<feature type="transmembrane region" description="Helical" evidence="8">
    <location>
        <begin position="334"/>
        <end position="352"/>
    </location>
</feature>
<evidence type="ECO:0000313" key="10">
    <source>
        <dbReference type="Proteomes" id="UP000646053"/>
    </source>
</evidence>